<accession>A0ABX8QV66</accession>
<proteinExistence type="predicted"/>
<reference evidence="1" key="1">
    <citation type="submission" date="2020-07" db="EMBL/GenBank/DDBJ databases">
        <authorList>
            <person name="Tarantini F.S."/>
            <person name="Hong K.W."/>
            <person name="Chan K.G."/>
        </authorList>
    </citation>
    <scope>NUCLEOTIDE SEQUENCE</scope>
    <source>
        <strain evidence="1">32-07</strain>
    </source>
</reference>
<organism evidence="1 2">
    <name type="scientific">Actinomadura graeca</name>
    <dbReference type="NCBI Taxonomy" id="2750812"/>
    <lineage>
        <taxon>Bacteria</taxon>
        <taxon>Bacillati</taxon>
        <taxon>Actinomycetota</taxon>
        <taxon>Actinomycetes</taxon>
        <taxon>Streptosporangiales</taxon>
        <taxon>Thermomonosporaceae</taxon>
        <taxon>Actinomadura</taxon>
    </lineage>
</organism>
<evidence type="ECO:0000313" key="2">
    <source>
        <dbReference type="Proteomes" id="UP001049518"/>
    </source>
</evidence>
<dbReference type="Proteomes" id="UP001049518">
    <property type="component" value="Chromosome"/>
</dbReference>
<dbReference type="EMBL" id="CP059572">
    <property type="protein sequence ID" value="QXJ22271.1"/>
    <property type="molecule type" value="Genomic_DNA"/>
</dbReference>
<gene>
    <name evidence="1" type="ORF">AGRA3207_003250</name>
</gene>
<evidence type="ECO:0000313" key="1">
    <source>
        <dbReference type="EMBL" id="QXJ22271.1"/>
    </source>
</evidence>
<protein>
    <submittedName>
        <fullName evidence="1">Uncharacterized protein</fullName>
    </submittedName>
</protein>
<keyword evidence="2" id="KW-1185">Reference proteome</keyword>
<sequence>MGYVQDDVTWAREYGYGSRIDAKATWARTHDPNGGYRRSISGERGRAYDQALDGGPDTPVLTARIPGGGTIRRRAGGCAGEAQRLLYGDLTTWFRVDKIASNLRVIYVPRMMADQRFRAALRLWSACMHRAGHPYADPGRAREAAQRQTRERTGRAFERAFKAETEIAVADAKCALSTSLKSVGRERETYYLGKLTGEYGEDLDTYRRLRWTALARAQGLVGPRPG</sequence>
<dbReference type="RefSeq" id="WP_231335491.1">
    <property type="nucleotide sequence ID" value="NZ_CP059572.1"/>
</dbReference>
<name>A0ABX8QV66_9ACTN</name>